<dbReference type="RefSeq" id="XP_065667093.1">
    <property type="nucleotide sequence ID" value="XM_065811021.1"/>
</dbReference>
<keyword evidence="8 13" id="KW-0401">Integrin</keyword>
<accession>A0ABM4CYR8</accession>
<feature type="chain" id="PRO_5045000844" evidence="13">
    <location>
        <begin position="24"/>
        <end position="1072"/>
    </location>
</feature>
<keyword evidence="10 13" id="KW-0675">Receptor</keyword>
<gene>
    <name evidence="18" type="primary">LOC101237856</name>
</gene>
<evidence type="ECO:0000256" key="1">
    <source>
        <dbReference type="ARBA" id="ARBA00004479"/>
    </source>
</evidence>
<dbReference type="PANTHER" id="PTHR23220">
    <property type="entry name" value="INTEGRIN ALPHA"/>
    <property type="match status" value="1"/>
</dbReference>
<feature type="signal peptide" evidence="13">
    <location>
        <begin position="1"/>
        <end position="23"/>
    </location>
</feature>
<evidence type="ECO:0000256" key="13">
    <source>
        <dbReference type="RuleBase" id="RU003762"/>
    </source>
</evidence>
<evidence type="ECO:0000256" key="7">
    <source>
        <dbReference type="ARBA" id="ARBA00022989"/>
    </source>
</evidence>
<dbReference type="SUPFAM" id="SSF69179">
    <property type="entry name" value="Integrin domains"/>
    <property type="match status" value="3"/>
</dbReference>
<name>A0ABM4CYR8_HYDVU</name>
<dbReference type="Gene3D" id="2.130.10.130">
    <property type="entry name" value="Integrin alpha, N-terminal"/>
    <property type="match status" value="1"/>
</dbReference>
<evidence type="ECO:0000256" key="10">
    <source>
        <dbReference type="ARBA" id="ARBA00023170"/>
    </source>
</evidence>
<dbReference type="Pfam" id="PF08441">
    <property type="entry name" value="Integrin_A_Ig_1"/>
    <property type="match status" value="1"/>
</dbReference>
<dbReference type="PROSITE" id="PS51470">
    <property type="entry name" value="FG_GAP"/>
    <property type="match status" value="4"/>
</dbReference>
<protein>
    <submittedName>
        <fullName evidence="18">Integrin alpha-9 isoform X2</fullName>
    </submittedName>
</protein>
<proteinExistence type="inferred from homology"/>
<sequence>MYIINLLLQRMLKALLLVWTCLGINSFNLDYEYTVFKQGPADSFFGFSVTEYNNGNKAWIIVGAPLANSSYLKGSDRLKSGGIYKCDPASPSSDCSQVSDQIMFDDKDNNGQETKAGQWLGVSLDTYGIGQPIIGCAHRYINHFNGNYRLLEGKCWTVGSDFSPIGEVDPCRKRNEEEKSSNLNHQVYGWCLAGIGLKAIDETEIDHRYLVGAIGAKDFVGTVFLDVEGELSETYVNVSASWVDSYFGYSVAYGNFFSSDVKGFASGGPRHQSFGKVLLYNDVKSNIPTQELPEIFDELQIASGFGIALCAIDSDNNMFSELIVGAPFYAESTSIYNHGKVYVYEKSFKMNKLVLIKELYGNRDGVSDINAHFGYALANAGDLNKDGFPDLVVGAPYENNGQGAVYVFQGAKSGLITKYSQYIVASSVMSGLTKRSLTVPLKAFGRSLATGLDLDNNGYNDVLVGAYASNQVVLLRSRPVIEVHIKVTFTPENINISDRHCSVDGKLTPCFNMTFCYNFTERNASIYKNTDTIPIRYTIIADAIQRPRINFFKNGKNKISETRLTSKDPKCIVLNLYFVSNKDGVIQIYPDITFEVMYSIPYGENEFPKPDASNKDVVSLDKYPRLDESFLDGKNVNVNIKKIKLAFQRECSDCIPDLSLSAQKLQTYRLGRKTLVINVTVENKGQDPAFDVEIRFRFPKDISLDSIIITNVIKYCQNNICEVTNKLGKQAKLVVGVVLNMNSFAPSSENNVQMSINSANLEKNATLGDNSINIQIDVKVEADVEIMGGISTQQVTYGGKILGESAMKSVNDIGDSVEHKYVIHNNGPDTVPNVNVTIFWPTELKSGKHLLYLTDVKPSTTTVQCITPSLNLLYLLGAKSILVEDQGKSDAGASFKPRKIRDLSDAITSNVNVTVEKDTRKKDGTILNCTTAKCLPIRCTIEKFAASQTVAITIYSKLWKSSLLIDYYGEVLTVVSSAEVSVGTNISYLADPNNNNNAIEIFTNIQPVFAPVSKEKIATWMIALAAIAGIILLALLVFGFWKLGFFKRKRTDSKYVSKSDDKADKSLLNNKR</sequence>
<feature type="repeat" description="FG-GAP" evidence="12">
    <location>
        <begin position="359"/>
        <end position="417"/>
    </location>
</feature>
<dbReference type="Gene3D" id="2.60.40.1530">
    <property type="entry name" value="ntegrin, alpha v. Chain A, domain 4"/>
    <property type="match status" value="1"/>
</dbReference>
<reference evidence="18" key="1">
    <citation type="submission" date="2025-08" db="UniProtKB">
        <authorList>
            <consortium name="RefSeq"/>
        </authorList>
    </citation>
    <scope>IDENTIFICATION</scope>
</reference>
<evidence type="ECO:0000256" key="9">
    <source>
        <dbReference type="ARBA" id="ARBA00023136"/>
    </source>
</evidence>
<dbReference type="PRINTS" id="PR01185">
    <property type="entry name" value="INTEGRINA"/>
</dbReference>
<dbReference type="Gene3D" id="2.60.40.1510">
    <property type="entry name" value="ntegrin, alpha v. Chain A, domain 3"/>
    <property type="match status" value="1"/>
</dbReference>
<keyword evidence="4 13" id="KW-0732">Signal</keyword>
<evidence type="ECO:0000256" key="5">
    <source>
        <dbReference type="ARBA" id="ARBA00022737"/>
    </source>
</evidence>
<feature type="transmembrane region" description="Helical" evidence="13">
    <location>
        <begin position="1017"/>
        <end position="1041"/>
    </location>
</feature>
<feature type="repeat" description="FG-GAP" evidence="12">
    <location>
        <begin position="290"/>
        <end position="353"/>
    </location>
</feature>
<keyword evidence="11" id="KW-0325">Glycoprotein</keyword>
<organism evidence="17 18">
    <name type="scientific">Hydra vulgaris</name>
    <name type="common">Hydra</name>
    <name type="synonym">Hydra attenuata</name>
    <dbReference type="NCBI Taxonomy" id="6087"/>
    <lineage>
        <taxon>Eukaryota</taxon>
        <taxon>Metazoa</taxon>
        <taxon>Cnidaria</taxon>
        <taxon>Hydrozoa</taxon>
        <taxon>Hydroidolina</taxon>
        <taxon>Anthoathecata</taxon>
        <taxon>Aplanulata</taxon>
        <taxon>Hydridae</taxon>
        <taxon>Hydra</taxon>
    </lineage>
</organism>
<dbReference type="PANTHER" id="PTHR23220:SF122">
    <property type="entry name" value="INTEGRIN ALPHA-PS1"/>
    <property type="match status" value="1"/>
</dbReference>
<evidence type="ECO:0000259" key="14">
    <source>
        <dbReference type="Pfam" id="PF08441"/>
    </source>
</evidence>
<dbReference type="InterPro" id="IPR000413">
    <property type="entry name" value="Integrin_alpha"/>
</dbReference>
<dbReference type="GO" id="GO:0007229">
    <property type="term" value="P:integrin-mediated signaling pathway"/>
    <property type="evidence" value="ECO:0007669"/>
    <property type="project" value="UniProtKB-KW"/>
</dbReference>
<dbReference type="Pfam" id="PF01839">
    <property type="entry name" value="FG-GAP"/>
    <property type="match status" value="2"/>
</dbReference>
<feature type="domain" description="Integrin alpha second immunoglobulin-like" evidence="15">
    <location>
        <begin position="654"/>
        <end position="777"/>
    </location>
</feature>
<feature type="domain" description="Integrin alpha third immunoglobulin-like" evidence="16">
    <location>
        <begin position="785"/>
        <end position="1007"/>
    </location>
</feature>
<evidence type="ECO:0000256" key="12">
    <source>
        <dbReference type="PROSITE-ProRule" id="PRU00803"/>
    </source>
</evidence>
<dbReference type="InterPro" id="IPR032695">
    <property type="entry name" value="Integrin_dom_sf"/>
</dbReference>
<dbReference type="InterPro" id="IPR048285">
    <property type="entry name" value="Integrin_alpha_Ig-like_2"/>
</dbReference>
<dbReference type="InterPro" id="IPR013519">
    <property type="entry name" value="Int_alpha_beta-p"/>
</dbReference>
<comment type="similarity">
    <text evidence="2 13">Belongs to the integrin alpha chain family.</text>
</comment>
<keyword evidence="9 13" id="KW-0472">Membrane</keyword>
<comment type="subcellular location">
    <subcellularLocation>
        <location evidence="1 13">Membrane</location>
        <topology evidence="1 13">Single-pass type I membrane protein</topology>
    </subcellularLocation>
</comment>
<keyword evidence="7 13" id="KW-1133">Transmembrane helix</keyword>
<evidence type="ECO:0000256" key="3">
    <source>
        <dbReference type="ARBA" id="ARBA00022692"/>
    </source>
</evidence>
<dbReference type="InterPro" id="IPR018184">
    <property type="entry name" value="Integrin_alpha_C_CS"/>
</dbReference>
<dbReference type="GeneID" id="101237856"/>
<evidence type="ECO:0000256" key="11">
    <source>
        <dbReference type="ARBA" id="ARBA00023180"/>
    </source>
</evidence>
<dbReference type="SMART" id="SM00191">
    <property type="entry name" value="Int_alpha"/>
    <property type="match status" value="5"/>
</dbReference>
<evidence type="ECO:0000313" key="17">
    <source>
        <dbReference type="Proteomes" id="UP001652625"/>
    </source>
</evidence>
<dbReference type="InterPro" id="IPR028994">
    <property type="entry name" value="Integrin_alpha_N"/>
</dbReference>
<keyword evidence="5" id="KW-0677">Repeat</keyword>
<dbReference type="InterPro" id="IPR048286">
    <property type="entry name" value="Integrin_alpha_Ig-like_3"/>
</dbReference>
<dbReference type="Pfam" id="PF20806">
    <property type="entry name" value="Integrin_A_Ig_3"/>
    <property type="match status" value="1"/>
</dbReference>
<evidence type="ECO:0000256" key="8">
    <source>
        <dbReference type="ARBA" id="ARBA00023037"/>
    </source>
</evidence>
<dbReference type="InterPro" id="IPR013649">
    <property type="entry name" value="Integrin_alpha_Ig-like_1"/>
</dbReference>
<evidence type="ECO:0000256" key="6">
    <source>
        <dbReference type="ARBA" id="ARBA00022889"/>
    </source>
</evidence>
<evidence type="ECO:0000259" key="16">
    <source>
        <dbReference type="Pfam" id="PF20806"/>
    </source>
</evidence>
<evidence type="ECO:0000256" key="2">
    <source>
        <dbReference type="ARBA" id="ARBA00008054"/>
    </source>
</evidence>
<evidence type="ECO:0000259" key="15">
    <source>
        <dbReference type="Pfam" id="PF20805"/>
    </source>
</evidence>
<dbReference type="Gene3D" id="1.20.5.930">
    <property type="entry name" value="Bicelle-embedded integrin alpha(iib) transmembrane segment"/>
    <property type="match status" value="1"/>
</dbReference>
<keyword evidence="6 13" id="KW-0130">Cell adhesion</keyword>
<dbReference type="Gene3D" id="2.60.40.1460">
    <property type="entry name" value="Integrin domains. Chain A, domain 2"/>
    <property type="match status" value="1"/>
</dbReference>
<dbReference type="PROSITE" id="PS00242">
    <property type="entry name" value="INTEGRIN_ALPHA"/>
    <property type="match status" value="1"/>
</dbReference>
<feature type="repeat" description="FG-GAP" evidence="12">
    <location>
        <begin position="30"/>
        <end position="95"/>
    </location>
</feature>
<dbReference type="InterPro" id="IPR013517">
    <property type="entry name" value="FG-GAP"/>
</dbReference>
<feature type="domain" description="Integrin alpha first immunoglubulin-like" evidence="14">
    <location>
        <begin position="477"/>
        <end position="617"/>
    </location>
</feature>
<feature type="repeat" description="FG-GAP" evidence="12">
    <location>
        <begin position="430"/>
        <end position="492"/>
    </location>
</feature>
<dbReference type="SUPFAM" id="SSF69318">
    <property type="entry name" value="Integrin alpha N-terminal domain"/>
    <property type="match status" value="1"/>
</dbReference>
<dbReference type="Pfam" id="PF20805">
    <property type="entry name" value="Integrin_A_Ig_2"/>
    <property type="match status" value="1"/>
</dbReference>
<keyword evidence="17" id="KW-1185">Reference proteome</keyword>
<evidence type="ECO:0000256" key="4">
    <source>
        <dbReference type="ARBA" id="ARBA00022729"/>
    </source>
</evidence>
<evidence type="ECO:0000313" key="18">
    <source>
        <dbReference type="RefSeq" id="XP_065667093.1"/>
    </source>
</evidence>
<dbReference type="Proteomes" id="UP001652625">
    <property type="component" value="Chromosome 11"/>
</dbReference>
<keyword evidence="3 13" id="KW-0812">Transmembrane</keyword>